<evidence type="ECO:0000313" key="2">
    <source>
        <dbReference type="Proteomes" id="UP001159042"/>
    </source>
</evidence>
<evidence type="ECO:0000313" key="1">
    <source>
        <dbReference type="EMBL" id="KAJ8910912.1"/>
    </source>
</evidence>
<dbReference type="Proteomes" id="UP001159042">
    <property type="component" value="Unassembled WGS sequence"/>
</dbReference>
<accession>A0AAV8VAD4</accession>
<reference evidence="1 2" key="1">
    <citation type="journal article" date="2023" name="Insect Mol. Biol.">
        <title>Genome sequencing provides insights into the evolution of gene families encoding plant cell wall-degrading enzymes in longhorned beetles.</title>
        <authorList>
            <person name="Shin N.R."/>
            <person name="Okamura Y."/>
            <person name="Kirsch R."/>
            <person name="Pauchet Y."/>
        </authorList>
    </citation>
    <scope>NUCLEOTIDE SEQUENCE [LARGE SCALE GENOMIC DNA]</scope>
    <source>
        <strain evidence="1">EAD_L_NR</strain>
    </source>
</reference>
<keyword evidence="2" id="KW-1185">Reference proteome</keyword>
<organism evidence="1 2">
    <name type="scientific">Exocentrus adspersus</name>
    <dbReference type="NCBI Taxonomy" id="1586481"/>
    <lineage>
        <taxon>Eukaryota</taxon>
        <taxon>Metazoa</taxon>
        <taxon>Ecdysozoa</taxon>
        <taxon>Arthropoda</taxon>
        <taxon>Hexapoda</taxon>
        <taxon>Insecta</taxon>
        <taxon>Pterygota</taxon>
        <taxon>Neoptera</taxon>
        <taxon>Endopterygota</taxon>
        <taxon>Coleoptera</taxon>
        <taxon>Polyphaga</taxon>
        <taxon>Cucujiformia</taxon>
        <taxon>Chrysomeloidea</taxon>
        <taxon>Cerambycidae</taxon>
        <taxon>Lamiinae</taxon>
        <taxon>Acanthocinini</taxon>
        <taxon>Exocentrus</taxon>
    </lineage>
</organism>
<name>A0AAV8VAD4_9CUCU</name>
<dbReference type="AlphaFoldDB" id="A0AAV8VAD4"/>
<sequence length="143" mass="16050">MNWDEPAFPRMKPNYECRKIFSNEEEAKLCDYLIKCGKLHHGLPPIAARKLAYDLAMANNKSAIYAKYPTLNASRIYNTDETALTTVQGSSKIIAQKGQRQIGQVTSSERGTLVTMCGTINAMGNCISPYLVFPRVHFKDNMI</sequence>
<gene>
    <name evidence="1" type="ORF">NQ315_014246</name>
</gene>
<dbReference type="EMBL" id="JANEYG010000234">
    <property type="protein sequence ID" value="KAJ8910912.1"/>
    <property type="molecule type" value="Genomic_DNA"/>
</dbReference>
<protein>
    <submittedName>
        <fullName evidence="1">Uncharacterized protein</fullName>
    </submittedName>
</protein>
<comment type="caution">
    <text evidence="1">The sequence shown here is derived from an EMBL/GenBank/DDBJ whole genome shotgun (WGS) entry which is preliminary data.</text>
</comment>
<proteinExistence type="predicted"/>